<dbReference type="PANTHER" id="PTHR43513">
    <property type="entry name" value="DIHYDROOROTATE DEHYDROGENASE B (NAD(+)), ELECTRON TRANSFER SUBUNIT"/>
    <property type="match status" value="1"/>
</dbReference>
<dbReference type="InterPro" id="IPR039261">
    <property type="entry name" value="FNR_nucleotide-bd"/>
</dbReference>
<evidence type="ECO:0000259" key="1">
    <source>
        <dbReference type="PROSITE" id="PS51384"/>
    </source>
</evidence>
<reference evidence="2" key="1">
    <citation type="submission" date="2018-06" db="EMBL/GenBank/DDBJ databases">
        <authorList>
            <person name="Zhirakovskaya E."/>
        </authorList>
    </citation>
    <scope>NUCLEOTIDE SEQUENCE</scope>
</reference>
<dbReference type="EMBL" id="UOGJ01000036">
    <property type="protein sequence ID" value="VAX35196.1"/>
    <property type="molecule type" value="Genomic_DNA"/>
</dbReference>
<dbReference type="NCBIfam" id="NF004862">
    <property type="entry name" value="PRK06222.1"/>
    <property type="match status" value="1"/>
</dbReference>
<accession>A0A3B1CX26</accession>
<dbReference type="AlphaFoldDB" id="A0A3B1CX26"/>
<dbReference type="GO" id="GO:0006221">
    <property type="term" value="P:pyrimidine nucleotide biosynthetic process"/>
    <property type="evidence" value="ECO:0007669"/>
    <property type="project" value="InterPro"/>
</dbReference>
<dbReference type="InterPro" id="IPR012165">
    <property type="entry name" value="Cyt_c3_hydrogenase_gsu"/>
</dbReference>
<dbReference type="SUPFAM" id="SSF63380">
    <property type="entry name" value="Riboflavin synthase domain-like"/>
    <property type="match status" value="1"/>
</dbReference>
<dbReference type="CDD" id="cd06219">
    <property type="entry name" value="DHOD_e_trans_like1"/>
    <property type="match status" value="1"/>
</dbReference>
<dbReference type="PROSITE" id="PS51384">
    <property type="entry name" value="FAD_FR"/>
    <property type="match status" value="1"/>
</dbReference>
<dbReference type="GO" id="GO:0051537">
    <property type="term" value="F:2 iron, 2 sulfur cluster binding"/>
    <property type="evidence" value="ECO:0007669"/>
    <property type="project" value="InterPro"/>
</dbReference>
<dbReference type="PANTHER" id="PTHR43513:SF3">
    <property type="entry name" value="DIHYDROOROTATE DEHYDROGENASE B (NAD(+)), ELECTRON TRANSFER SUBUNIT-RELATED"/>
    <property type="match status" value="1"/>
</dbReference>
<dbReference type="PIRSF" id="PIRSF006816">
    <property type="entry name" value="Cyc3_hyd_g"/>
    <property type="match status" value="1"/>
</dbReference>
<proteinExistence type="predicted"/>
<feature type="domain" description="FAD-binding FR-type" evidence="1">
    <location>
        <begin position="1"/>
        <end position="96"/>
    </location>
</feature>
<organism evidence="2">
    <name type="scientific">hydrothermal vent metagenome</name>
    <dbReference type="NCBI Taxonomy" id="652676"/>
    <lineage>
        <taxon>unclassified sequences</taxon>
        <taxon>metagenomes</taxon>
        <taxon>ecological metagenomes</taxon>
    </lineage>
</organism>
<dbReference type="InterPro" id="IPR019480">
    <property type="entry name" value="Dihydroorotate_DH_Fe-S-bd"/>
</dbReference>
<dbReference type="GO" id="GO:0016491">
    <property type="term" value="F:oxidoreductase activity"/>
    <property type="evidence" value="ECO:0007669"/>
    <property type="project" value="InterPro"/>
</dbReference>
<dbReference type="Gene3D" id="3.40.50.80">
    <property type="entry name" value="Nucleotide-binding domain of ferredoxin-NADP reductase (FNR) module"/>
    <property type="match status" value="1"/>
</dbReference>
<sequence>MSFKVLNKQILSEHIKRLDILAPEVAGCVEPGQFVSVCPEEGDERIPLSVIDADTAKGTIALIFQEVGYTTRKLGGISIGEAVFSILGPLGIPAKIDKGKAVICVATGMGVAKVLPICRAFKKQGNKTIGIVGASKKRTLMLEPQMRLACDKVFITTEDGSYERKGLATDVLKEIVEKYNDQERELIVCAIGSAEMMEEVCRFTKEHKIKTRVHLNPVMVDCMGMCGSCRVKVGGKIVLACVDGPEFNGHKVDFQDFKIRMKAFEEAGVCQTSLSNQKKSASETFTKFLVGILKK</sequence>
<name>A0A3B1CX26_9ZZZZ</name>
<dbReference type="Pfam" id="PF10418">
    <property type="entry name" value="DHODB_Fe-S_bind"/>
    <property type="match status" value="1"/>
</dbReference>
<protein>
    <submittedName>
        <fullName evidence="2">NADH-dependent reduced ferredoxin:NADP+ oxidoreductase subunit A</fullName>
    </submittedName>
</protein>
<dbReference type="GO" id="GO:0050660">
    <property type="term" value="F:flavin adenine dinucleotide binding"/>
    <property type="evidence" value="ECO:0007669"/>
    <property type="project" value="InterPro"/>
</dbReference>
<evidence type="ECO:0000313" key="2">
    <source>
        <dbReference type="EMBL" id="VAX35196.1"/>
    </source>
</evidence>
<dbReference type="Gene3D" id="2.40.30.10">
    <property type="entry name" value="Translation factors"/>
    <property type="match status" value="1"/>
</dbReference>
<dbReference type="InterPro" id="IPR017927">
    <property type="entry name" value="FAD-bd_FR_type"/>
</dbReference>
<gene>
    <name evidence="2" type="ORF">MNBD_UNCLBAC01-2002</name>
</gene>
<dbReference type="InterPro" id="IPR017938">
    <property type="entry name" value="Riboflavin_synthase-like_b-brl"/>
</dbReference>
<dbReference type="InterPro" id="IPR050353">
    <property type="entry name" value="PyrK_electron_transfer"/>
</dbReference>
<dbReference type="SUPFAM" id="SSF52343">
    <property type="entry name" value="Ferredoxin reductase-like, C-terminal NADP-linked domain"/>
    <property type="match status" value="1"/>
</dbReference>